<dbReference type="NCBIfam" id="NF033788">
    <property type="entry name" value="HTH_metalloreg"/>
    <property type="match status" value="1"/>
</dbReference>
<dbReference type="OrthoDB" id="46231at2157"/>
<keyword evidence="1" id="KW-0805">Transcription regulation</keyword>
<dbReference type="InterPro" id="IPR036388">
    <property type="entry name" value="WH-like_DNA-bd_sf"/>
</dbReference>
<dbReference type="HOGENOM" id="CLU_097806_7_3_2"/>
<evidence type="ECO:0000259" key="4">
    <source>
        <dbReference type="PROSITE" id="PS50987"/>
    </source>
</evidence>
<protein>
    <submittedName>
        <fullName evidence="5">ArsR family transcriptional regulator</fullName>
    </submittedName>
</protein>
<dbReference type="PROSITE" id="PS50987">
    <property type="entry name" value="HTH_ARSR_2"/>
    <property type="match status" value="1"/>
</dbReference>
<evidence type="ECO:0000256" key="2">
    <source>
        <dbReference type="ARBA" id="ARBA00023125"/>
    </source>
</evidence>
<dbReference type="SUPFAM" id="SSF46785">
    <property type="entry name" value="Winged helix' DNA-binding domain"/>
    <property type="match status" value="1"/>
</dbReference>
<proteinExistence type="predicted"/>
<evidence type="ECO:0000313" key="5">
    <source>
        <dbReference type="EMBL" id="AIU70577.1"/>
    </source>
</evidence>
<organism evidence="5 6">
    <name type="scientific">Thermococcus eurythermalis</name>
    <dbReference type="NCBI Taxonomy" id="1505907"/>
    <lineage>
        <taxon>Archaea</taxon>
        <taxon>Methanobacteriati</taxon>
        <taxon>Methanobacteriota</taxon>
        <taxon>Thermococci</taxon>
        <taxon>Thermococcales</taxon>
        <taxon>Thermococcaceae</taxon>
        <taxon>Thermococcus</taxon>
    </lineage>
</organism>
<dbReference type="AlphaFoldDB" id="A0A097QVT3"/>
<gene>
    <name evidence="5" type="ORF">TEU_09665</name>
</gene>
<dbReference type="GO" id="GO:0003677">
    <property type="term" value="F:DNA binding"/>
    <property type="evidence" value="ECO:0007669"/>
    <property type="project" value="UniProtKB-KW"/>
</dbReference>
<dbReference type="Gene3D" id="1.10.10.10">
    <property type="entry name" value="Winged helix-like DNA-binding domain superfamily/Winged helix DNA-binding domain"/>
    <property type="match status" value="1"/>
</dbReference>
<dbReference type="RefSeq" id="WP_050003543.1">
    <property type="nucleotide sequence ID" value="NZ_CP008887.1"/>
</dbReference>
<accession>A0A097QVT3</accession>
<reference evidence="5 6" key="1">
    <citation type="journal article" date="2015" name="Int. J. Syst. Evol. Microbiol.">
        <title>Thermococcus eurythermalis sp. nov., a conditional piezophilic hyperthermophilic archaeon with a wide temperature range isolated from an oil-immersed chimney in the Guaymas Basin.</title>
        <authorList>
            <person name="Zhao W."/>
            <person name="Zeng X."/>
            <person name="Xiao X."/>
        </authorList>
    </citation>
    <scope>NUCLEOTIDE SEQUENCE [LARGE SCALE GENOMIC DNA]</scope>
    <source>
        <strain evidence="5 6">A501</strain>
    </source>
</reference>
<dbReference type="Proteomes" id="UP000029980">
    <property type="component" value="Chromosome"/>
</dbReference>
<dbReference type="PRINTS" id="PR00778">
    <property type="entry name" value="HTHARSR"/>
</dbReference>
<dbReference type="InterPro" id="IPR011991">
    <property type="entry name" value="ArsR-like_HTH"/>
</dbReference>
<dbReference type="InterPro" id="IPR036390">
    <property type="entry name" value="WH_DNA-bd_sf"/>
</dbReference>
<feature type="domain" description="HTH arsR-type" evidence="4">
    <location>
        <begin position="34"/>
        <end position="127"/>
    </location>
</feature>
<keyword evidence="2" id="KW-0238">DNA-binding</keyword>
<keyword evidence="3" id="KW-0804">Transcription</keyword>
<dbReference type="InterPro" id="IPR001845">
    <property type="entry name" value="HTH_ArsR_DNA-bd_dom"/>
</dbReference>
<dbReference type="STRING" id="1505907.TEU_09665"/>
<dbReference type="GeneID" id="25153698"/>
<keyword evidence="6" id="KW-1185">Reference proteome</keyword>
<sequence>MKVVELLEKLDEKQKKTVLKCVDRCGIPELDVEVDPTVDQDSIRFLKAISNPLRFAILKLLRDQWLCVCLISQALGEDQTLISHHLRTLKSLGLVENRKEGRMHFYRAKKDAIERYFQMVKGELLGE</sequence>
<dbReference type="Pfam" id="PF01022">
    <property type="entry name" value="HTH_5"/>
    <property type="match status" value="1"/>
</dbReference>
<evidence type="ECO:0000256" key="3">
    <source>
        <dbReference type="ARBA" id="ARBA00023163"/>
    </source>
</evidence>
<dbReference type="InterPro" id="IPR051081">
    <property type="entry name" value="HTH_MetalResp_TranReg"/>
</dbReference>
<dbReference type="PANTHER" id="PTHR33154">
    <property type="entry name" value="TRANSCRIPTIONAL REGULATOR, ARSR FAMILY"/>
    <property type="match status" value="1"/>
</dbReference>
<dbReference type="KEGG" id="teu:TEU_09665"/>
<dbReference type="CDD" id="cd00090">
    <property type="entry name" value="HTH_ARSR"/>
    <property type="match status" value="1"/>
</dbReference>
<evidence type="ECO:0000313" key="6">
    <source>
        <dbReference type="Proteomes" id="UP000029980"/>
    </source>
</evidence>
<dbReference type="GO" id="GO:0003700">
    <property type="term" value="F:DNA-binding transcription factor activity"/>
    <property type="evidence" value="ECO:0007669"/>
    <property type="project" value="InterPro"/>
</dbReference>
<dbReference type="SMART" id="SM00418">
    <property type="entry name" value="HTH_ARSR"/>
    <property type="match status" value="1"/>
</dbReference>
<evidence type="ECO:0000256" key="1">
    <source>
        <dbReference type="ARBA" id="ARBA00023015"/>
    </source>
</evidence>
<dbReference type="PANTHER" id="PTHR33154:SF33">
    <property type="entry name" value="TRANSCRIPTIONAL REPRESSOR SDPR"/>
    <property type="match status" value="1"/>
</dbReference>
<dbReference type="EMBL" id="CP008887">
    <property type="protein sequence ID" value="AIU70577.1"/>
    <property type="molecule type" value="Genomic_DNA"/>
</dbReference>
<name>A0A097QVT3_9EURY</name>